<sequence length="112" mass="13033">MDYNLIRKHWTQYFKTSQKRSYGMRVEIVVKCLTFSLTSKIFDNMNYAGPLPSSICNMSWLGFLDLSHNNFSNSISSCLRSMASLRVLDLRRNNFTESLSPLCVLSTDFLEW</sequence>
<comment type="subcellular location">
    <subcellularLocation>
        <location evidence="1">Membrane</location>
        <topology evidence="1">Single-pass type I membrane protein</topology>
    </subcellularLocation>
</comment>
<name>A0A3Q7E9N2_SOLLC</name>
<dbReference type="PANTHER" id="PTHR48061">
    <property type="entry name" value="LEUCINE-RICH REPEAT RECEPTOR PROTEIN KINASE EMS1-LIKE-RELATED"/>
    <property type="match status" value="1"/>
</dbReference>
<dbReference type="InterPro" id="IPR046956">
    <property type="entry name" value="RLP23-like"/>
</dbReference>
<evidence type="ECO:0000256" key="4">
    <source>
        <dbReference type="ARBA" id="ARBA00022729"/>
    </source>
</evidence>
<dbReference type="Pfam" id="PF12799">
    <property type="entry name" value="LRR_4"/>
    <property type="match status" value="1"/>
</dbReference>
<evidence type="ECO:0000256" key="8">
    <source>
        <dbReference type="ARBA" id="ARBA00023180"/>
    </source>
</evidence>
<evidence type="ECO:0000256" key="6">
    <source>
        <dbReference type="ARBA" id="ARBA00022989"/>
    </source>
</evidence>
<proteinExistence type="predicted"/>
<evidence type="ECO:0000256" key="3">
    <source>
        <dbReference type="ARBA" id="ARBA00022692"/>
    </source>
</evidence>
<keyword evidence="7" id="KW-0472">Membrane</keyword>
<dbReference type="PANTHER" id="PTHR48061:SF38">
    <property type="entry name" value="SERINE_THREONINE-PROTEIN KINASE BRI1"/>
    <property type="match status" value="1"/>
</dbReference>
<keyword evidence="5" id="KW-0677">Repeat</keyword>
<evidence type="ECO:0000313" key="9">
    <source>
        <dbReference type="EnsemblPlants" id="Solyc01g009565.1.1"/>
    </source>
</evidence>
<dbReference type="STRING" id="4081.A0A3Q7E9N2"/>
<keyword evidence="3" id="KW-0812">Transmembrane</keyword>
<dbReference type="InParanoid" id="A0A3Q7E9N2"/>
<keyword evidence="2" id="KW-0433">Leucine-rich repeat</keyword>
<reference evidence="9" key="2">
    <citation type="submission" date="2019-01" db="UniProtKB">
        <authorList>
            <consortium name="EnsemblPlants"/>
        </authorList>
    </citation>
    <scope>IDENTIFICATION</scope>
    <source>
        <strain evidence="9">cv. Heinz 1706</strain>
    </source>
</reference>
<dbReference type="Gene3D" id="3.80.10.10">
    <property type="entry name" value="Ribonuclease Inhibitor"/>
    <property type="match status" value="1"/>
</dbReference>
<dbReference type="EnsemblPlants" id="Solyc01g009565.1.1">
    <property type="protein sequence ID" value="Solyc01g009565.1.1"/>
    <property type="gene ID" value="Solyc01g009565.1"/>
</dbReference>
<keyword evidence="8" id="KW-0325">Glycoprotein</keyword>
<dbReference type="Gramene" id="Solyc01g009565.1.1">
    <property type="protein sequence ID" value="Solyc01g009565.1.1"/>
    <property type="gene ID" value="Solyc01g009565.1"/>
</dbReference>
<evidence type="ECO:0000256" key="5">
    <source>
        <dbReference type="ARBA" id="ARBA00022737"/>
    </source>
</evidence>
<dbReference type="InterPro" id="IPR032675">
    <property type="entry name" value="LRR_dom_sf"/>
</dbReference>
<dbReference type="Proteomes" id="UP000004994">
    <property type="component" value="Chromosome 1"/>
</dbReference>
<evidence type="ECO:0000256" key="2">
    <source>
        <dbReference type="ARBA" id="ARBA00022614"/>
    </source>
</evidence>
<dbReference type="GO" id="GO:0016020">
    <property type="term" value="C:membrane"/>
    <property type="evidence" value="ECO:0007669"/>
    <property type="project" value="UniProtKB-SubCell"/>
</dbReference>
<keyword evidence="4" id="KW-0732">Signal</keyword>
<keyword evidence="10" id="KW-1185">Reference proteome</keyword>
<dbReference type="AlphaFoldDB" id="A0A3Q7E9N2"/>
<dbReference type="InterPro" id="IPR025875">
    <property type="entry name" value="Leu-rich_rpt_4"/>
</dbReference>
<organism evidence="9">
    <name type="scientific">Solanum lycopersicum</name>
    <name type="common">Tomato</name>
    <name type="synonym">Lycopersicon esculentum</name>
    <dbReference type="NCBI Taxonomy" id="4081"/>
    <lineage>
        <taxon>Eukaryota</taxon>
        <taxon>Viridiplantae</taxon>
        <taxon>Streptophyta</taxon>
        <taxon>Embryophyta</taxon>
        <taxon>Tracheophyta</taxon>
        <taxon>Spermatophyta</taxon>
        <taxon>Magnoliopsida</taxon>
        <taxon>eudicotyledons</taxon>
        <taxon>Gunneridae</taxon>
        <taxon>Pentapetalae</taxon>
        <taxon>asterids</taxon>
        <taxon>lamiids</taxon>
        <taxon>Solanales</taxon>
        <taxon>Solanaceae</taxon>
        <taxon>Solanoideae</taxon>
        <taxon>Solaneae</taxon>
        <taxon>Solanum</taxon>
        <taxon>Solanum subgen. Lycopersicon</taxon>
    </lineage>
</organism>
<evidence type="ECO:0000256" key="7">
    <source>
        <dbReference type="ARBA" id="ARBA00023136"/>
    </source>
</evidence>
<dbReference type="SUPFAM" id="SSF52058">
    <property type="entry name" value="L domain-like"/>
    <property type="match status" value="1"/>
</dbReference>
<evidence type="ECO:0000313" key="10">
    <source>
        <dbReference type="Proteomes" id="UP000004994"/>
    </source>
</evidence>
<protein>
    <submittedName>
        <fullName evidence="9">Uncharacterized protein</fullName>
    </submittedName>
</protein>
<keyword evidence="6" id="KW-1133">Transmembrane helix</keyword>
<accession>A0A3Q7E9N2</accession>
<evidence type="ECO:0000256" key="1">
    <source>
        <dbReference type="ARBA" id="ARBA00004479"/>
    </source>
</evidence>
<reference evidence="9" key="1">
    <citation type="journal article" date="2012" name="Nature">
        <title>The tomato genome sequence provides insights into fleshy fruit evolution.</title>
        <authorList>
            <consortium name="Tomato Genome Consortium"/>
        </authorList>
    </citation>
    <scope>NUCLEOTIDE SEQUENCE [LARGE SCALE GENOMIC DNA]</scope>
    <source>
        <strain evidence="9">cv. Heinz 1706</strain>
    </source>
</reference>